<keyword evidence="3" id="KW-0175">Coiled coil</keyword>
<dbReference type="GO" id="GO:0005886">
    <property type="term" value="C:plasma membrane"/>
    <property type="evidence" value="ECO:0007669"/>
    <property type="project" value="TreeGrafter"/>
</dbReference>
<name>A0A8H6XQH7_9AGAR</name>
<dbReference type="GO" id="GO:0005085">
    <property type="term" value="F:guanyl-nucleotide exchange factor activity"/>
    <property type="evidence" value="ECO:0007669"/>
    <property type="project" value="UniProtKB-KW"/>
</dbReference>
<dbReference type="InterPro" id="IPR024743">
    <property type="entry name" value="Dynein_HC_stalk"/>
</dbReference>
<gene>
    <name evidence="7" type="ORF">MSAN_01839500</name>
</gene>
<feature type="domain" description="Ras-GEF" evidence="5">
    <location>
        <begin position="477"/>
        <end position="697"/>
    </location>
</feature>
<dbReference type="Gene3D" id="1.20.920.60">
    <property type="match status" value="1"/>
</dbReference>
<organism evidence="7 8">
    <name type="scientific">Mycena sanguinolenta</name>
    <dbReference type="NCBI Taxonomy" id="230812"/>
    <lineage>
        <taxon>Eukaryota</taxon>
        <taxon>Fungi</taxon>
        <taxon>Dikarya</taxon>
        <taxon>Basidiomycota</taxon>
        <taxon>Agaricomycotina</taxon>
        <taxon>Agaricomycetes</taxon>
        <taxon>Agaricomycetidae</taxon>
        <taxon>Agaricales</taxon>
        <taxon>Marasmiineae</taxon>
        <taxon>Mycenaceae</taxon>
        <taxon>Mycena</taxon>
    </lineage>
</organism>
<dbReference type="GO" id="GO:0007265">
    <property type="term" value="P:Ras protein signal transduction"/>
    <property type="evidence" value="ECO:0007669"/>
    <property type="project" value="TreeGrafter"/>
</dbReference>
<feature type="compositionally biased region" description="Polar residues" evidence="4">
    <location>
        <begin position="1"/>
        <end position="23"/>
    </location>
</feature>
<accession>A0A8H6XQH7</accession>
<comment type="caution">
    <text evidence="7">The sequence shown here is derived from an EMBL/GenBank/DDBJ whole genome shotgun (WGS) entry which is preliminary data.</text>
</comment>
<evidence type="ECO:0000256" key="2">
    <source>
        <dbReference type="PROSITE-ProRule" id="PRU00168"/>
    </source>
</evidence>
<dbReference type="PROSITE" id="PS50212">
    <property type="entry name" value="RASGEF_NTER"/>
    <property type="match status" value="1"/>
</dbReference>
<evidence type="ECO:0000256" key="1">
    <source>
        <dbReference type="ARBA" id="ARBA00022658"/>
    </source>
</evidence>
<dbReference type="AlphaFoldDB" id="A0A8H6XQH7"/>
<reference evidence="7" key="1">
    <citation type="submission" date="2020-05" db="EMBL/GenBank/DDBJ databases">
        <title>Mycena genomes resolve the evolution of fungal bioluminescence.</title>
        <authorList>
            <person name="Tsai I.J."/>
        </authorList>
    </citation>
    <scope>NUCLEOTIDE SEQUENCE</scope>
    <source>
        <strain evidence="7">160909Yilan</strain>
    </source>
</reference>
<dbReference type="Proteomes" id="UP000623467">
    <property type="component" value="Unassembled WGS sequence"/>
</dbReference>
<dbReference type="EMBL" id="JACAZH010000019">
    <property type="protein sequence ID" value="KAF7346128.1"/>
    <property type="molecule type" value="Genomic_DNA"/>
</dbReference>
<evidence type="ECO:0000259" key="6">
    <source>
        <dbReference type="PROSITE" id="PS50212"/>
    </source>
</evidence>
<dbReference type="CDD" id="cd06224">
    <property type="entry name" value="REM"/>
    <property type="match status" value="1"/>
</dbReference>
<dbReference type="SMART" id="SM00229">
    <property type="entry name" value="RasGEFN"/>
    <property type="match status" value="1"/>
</dbReference>
<dbReference type="PANTHER" id="PTHR23113">
    <property type="entry name" value="GUANINE NUCLEOTIDE EXCHANGE FACTOR"/>
    <property type="match status" value="1"/>
</dbReference>
<evidence type="ECO:0000256" key="3">
    <source>
        <dbReference type="SAM" id="Coils"/>
    </source>
</evidence>
<dbReference type="PANTHER" id="PTHR23113:SF368">
    <property type="entry name" value="CELL DIVISION CONTROL PROTEIN 25"/>
    <property type="match status" value="1"/>
</dbReference>
<feature type="domain" description="N-terminal Ras-GEF" evidence="6">
    <location>
        <begin position="55"/>
        <end position="192"/>
    </location>
</feature>
<dbReference type="Pfam" id="PF00617">
    <property type="entry name" value="RasGEF"/>
    <property type="match status" value="1"/>
</dbReference>
<protein>
    <submittedName>
        <fullName evidence="7">Uncharacterized protein</fullName>
    </submittedName>
</protein>
<dbReference type="Gene3D" id="1.10.840.10">
    <property type="entry name" value="Ras guanine-nucleotide exchange factors catalytic domain"/>
    <property type="match status" value="1"/>
</dbReference>
<dbReference type="InterPro" id="IPR036964">
    <property type="entry name" value="RASGEF_cat_dom_sf"/>
</dbReference>
<dbReference type="InterPro" id="IPR001895">
    <property type="entry name" value="RASGEF_cat_dom"/>
</dbReference>
<dbReference type="Pfam" id="PF12777">
    <property type="entry name" value="MT"/>
    <property type="match status" value="1"/>
</dbReference>
<dbReference type="InterPro" id="IPR000651">
    <property type="entry name" value="Ras-like_Gua-exchang_fac_N"/>
</dbReference>
<dbReference type="OrthoDB" id="2995583at2759"/>
<dbReference type="PROSITE" id="PS50009">
    <property type="entry name" value="RASGEF_CAT"/>
    <property type="match status" value="1"/>
</dbReference>
<evidence type="ECO:0000313" key="8">
    <source>
        <dbReference type="Proteomes" id="UP000623467"/>
    </source>
</evidence>
<dbReference type="CDD" id="cd00155">
    <property type="entry name" value="RasGEF"/>
    <property type="match status" value="1"/>
</dbReference>
<feature type="coiled-coil region" evidence="3">
    <location>
        <begin position="356"/>
        <end position="418"/>
    </location>
</feature>
<sequence>MASLETTSNPANTMADESSSSQLAGDKYEPGVSETEQVPWHLQPTYNPTDIVIDPDGAVRGGTVPALHTFCVYSDTCSTVDLAFIKAFLMTFKSFSTVEEVFELLVQRFKIQPPPNLTETERQEWAKLKLHPIQMRVLNTLKSIVVPEDALGKDDMFILDRMKEFLTTPDATRELATTRAALQVGDMMSNEKLSGMAADQQEAAHKKTASIEIQAALVEQEKHIEQLRAKATADLAAAQSAVLDAQTAVRNIKPQHLLEVRSMANPPDAVKLALESVCTILGHQIDSWRTVQPILRRGDFKSGVLEFDARTRMTAQLRATMQQGYLNRSLYNIATIERASKACGPLVQWVLAQVHFSEVLDEVESLQNQIQSLEVEVESEKQTAKAMIQMVTELEAKIDKDKDEYALLIRKNEAIKAEMDGFESKVKAKKHLLILIERVQKGGDGVIKVVPSTPALSVPPPPVVPKSSEHLKLLDIDPLELARQLTIMESEIYQRISSLECLNRTREQWTENINDNITVIIQTSNKIALWVVESVLAQEDAQQRVEVVKHLITVADYCRQLQNFSTVFAITSGLNNPAIRQLKRTWENVNQRYMGLFGACESITDSSRSFSRYRFMMTSTNPPCVSFYPPYNSFETGTAILSPTPATFLASRWQGVPYNLHLVPAVQAYIEASLDSVIDNKESSERLWALSLGREPREREDERMARLLQESGFL</sequence>
<feature type="region of interest" description="Disordered" evidence="4">
    <location>
        <begin position="1"/>
        <end position="35"/>
    </location>
</feature>
<evidence type="ECO:0000256" key="4">
    <source>
        <dbReference type="SAM" id="MobiDB-lite"/>
    </source>
</evidence>
<dbReference type="InterPro" id="IPR008937">
    <property type="entry name" value="Ras-like_GEF"/>
</dbReference>
<proteinExistence type="predicted"/>
<dbReference type="Pfam" id="PF00618">
    <property type="entry name" value="RasGEF_N"/>
    <property type="match status" value="1"/>
</dbReference>
<keyword evidence="1 2" id="KW-0344">Guanine-nucleotide releasing factor</keyword>
<evidence type="ECO:0000259" key="5">
    <source>
        <dbReference type="PROSITE" id="PS50009"/>
    </source>
</evidence>
<keyword evidence="8" id="KW-1185">Reference proteome</keyword>
<dbReference type="SUPFAM" id="SSF48366">
    <property type="entry name" value="Ras GEF"/>
    <property type="match status" value="1"/>
</dbReference>
<dbReference type="SMART" id="SM00147">
    <property type="entry name" value="RasGEF"/>
    <property type="match status" value="1"/>
</dbReference>
<dbReference type="InterPro" id="IPR023578">
    <property type="entry name" value="Ras_GEF_dom_sf"/>
</dbReference>
<evidence type="ECO:0000313" key="7">
    <source>
        <dbReference type="EMBL" id="KAF7346128.1"/>
    </source>
</evidence>
<dbReference type="Gene3D" id="1.20.870.10">
    <property type="entry name" value="Son of sevenless (SoS) protein Chain: S domain 1"/>
    <property type="match status" value="1"/>
</dbReference>